<feature type="transmembrane region" description="Helical" evidence="12">
    <location>
        <begin position="224"/>
        <end position="248"/>
    </location>
</feature>
<dbReference type="InterPro" id="IPR028325">
    <property type="entry name" value="VG_K_chnl"/>
</dbReference>
<gene>
    <name evidence="14" type="ORF">C447_06546</name>
</gene>
<evidence type="ECO:0000256" key="3">
    <source>
        <dbReference type="ARBA" id="ARBA00022538"/>
    </source>
</evidence>
<keyword evidence="4 12" id="KW-0812">Transmembrane</keyword>
<dbReference type="PRINTS" id="PR00169">
    <property type="entry name" value="KCHANNEL"/>
</dbReference>
<dbReference type="eggNOG" id="arCOG01964">
    <property type="taxonomic scope" value="Archaea"/>
</dbReference>
<dbReference type="OrthoDB" id="56871at2157"/>
<protein>
    <submittedName>
        <fullName evidence="14">Mvp-type potassium channel superfamily protein</fullName>
    </submittedName>
</protein>
<keyword evidence="7" id="KW-0630">Potassium</keyword>
<comment type="subcellular location">
    <subcellularLocation>
        <location evidence="1">Membrane</location>
        <topology evidence="1">Multi-pass membrane protein</topology>
    </subcellularLocation>
</comment>
<dbReference type="Gene3D" id="1.20.120.350">
    <property type="entry name" value="Voltage-gated potassium channels. Chain C"/>
    <property type="match status" value="1"/>
</dbReference>
<dbReference type="InterPro" id="IPR027359">
    <property type="entry name" value="Volt_channel_dom_sf"/>
</dbReference>
<evidence type="ECO:0000256" key="10">
    <source>
        <dbReference type="ARBA" id="ARBA00023136"/>
    </source>
</evidence>
<dbReference type="SUPFAM" id="SSF81324">
    <property type="entry name" value="Voltage-gated potassium channels"/>
    <property type="match status" value="1"/>
</dbReference>
<proteinExistence type="predicted"/>
<keyword evidence="8 12" id="KW-1133">Transmembrane helix</keyword>
<dbReference type="Gene3D" id="1.10.287.70">
    <property type="match status" value="1"/>
</dbReference>
<evidence type="ECO:0000256" key="2">
    <source>
        <dbReference type="ARBA" id="ARBA00022448"/>
    </source>
</evidence>
<dbReference type="EMBL" id="AOMB01000017">
    <property type="protein sequence ID" value="EMA39615.1"/>
    <property type="molecule type" value="Genomic_DNA"/>
</dbReference>
<dbReference type="RefSeq" id="WP_007692067.1">
    <property type="nucleotide sequence ID" value="NZ_AJRK01000404.1"/>
</dbReference>
<keyword evidence="11 14" id="KW-0407">Ion channel</keyword>
<comment type="caution">
    <text evidence="14">The sequence shown here is derived from an EMBL/GenBank/DDBJ whole genome shotgun (WGS) entry which is preliminary data.</text>
</comment>
<evidence type="ECO:0000256" key="5">
    <source>
        <dbReference type="ARBA" id="ARBA00022826"/>
    </source>
</evidence>
<dbReference type="InterPro" id="IPR005821">
    <property type="entry name" value="Ion_trans_dom"/>
</dbReference>
<feature type="transmembrane region" description="Helical" evidence="12">
    <location>
        <begin position="59"/>
        <end position="84"/>
    </location>
</feature>
<dbReference type="Pfam" id="PF00520">
    <property type="entry name" value="Ion_trans"/>
    <property type="match status" value="1"/>
</dbReference>
<evidence type="ECO:0000256" key="8">
    <source>
        <dbReference type="ARBA" id="ARBA00022989"/>
    </source>
</evidence>
<dbReference type="PANTHER" id="PTHR11537">
    <property type="entry name" value="VOLTAGE-GATED POTASSIUM CHANNEL"/>
    <property type="match status" value="1"/>
</dbReference>
<keyword evidence="6" id="KW-0851">Voltage-gated channel</keyword>
<feature type="transmembrane region" description="Helical" evidence="12">
    <location>
        <begin position="195"/>
        <end position="212"/>
    </location>
</feature>
<evidence type="ECO:0000259" key="13">
    <source>
        <dbReference type="Pfam" id="PF00520"/>
    </source>
</evidence>
<evidence type="ECO:0000256" key="4">
    <source>
        <dbReference type="ARBA" id="ARBA00022692"/>
    </source>
</evidence>
<feature type="domain" description="Ion transport" evidence="13">
    <location>
        <begin position="28"/>
        <end position="253"/>
    </location>
</feature>
<dbReference type="GO" id="GO:0005249">
    <property type="term" value="F:voltage-gated potassium channel activity"/>
    <property type="evidence" value="ECO:0007669"/>
    <property type="project" value="InterPro"/>
</dbReference>
<evidence type="ECO:0000256" key="11">
    <source>
        <dbReference type="ARBA" id="ARBA00023303"/>
    </source>
</evidence>
<accession>M0QTC7</accession>
<evidence type="ECO:0000256" key="6">
    <source>
        <dbReference type="ARBA" id="ARBA00022882"/>
    </source>
</evidence>
<keyword evidence="5" id="KW-0631">Potassium channel</keyword>
<feature type="transmembrane region" description="Helical" evidence="12">
    <location>
        <begin position="29"/>
        <end position="47"/>
    </location>
</feature>
<dbReference type="GO" id="GO:0001508">
    <property type="term" value="P:action potential"/>
    <property type="evidence" value="ECO:0007669"/>
    <property type="project" value="TreeGrafter"/>
</dbReference>
<keyword evidence="15" id="KW-1185">Reference proteome</keyword>
<evidence type="ECO:0000256" key="7">
    <source>
        <dbReference type="ARBA" id="ARBA00022958"/>
    </source>
</evidence>
<evidence type="ECO:0000256" key="1">
    <source>
        <dbReference type="ARBA" id="ARBA00004141"/>
    </source>
</evidence>
<organism evidence="14 15">
    <name type="scientific">Halococcus hamelinensis 100A6</name>
    <dbReference type="NCBI Taxonomy" id="1132509"/>
    <lineage>
        <taxon>Archaea</taxon>
        <taxon>Methanobacteriati</taxon>
        <taxon>Methanobacteriota</taxon>
        <taxon>Stenosarchaea group</taxon>
        <taxon>Halobacteria</taxon>
        <taxon>Halobacteriales</taxon>
        <taxon>Halococcaceae</taxon>
        <taxon>Halococcus</taxon>
    </lineage>
</organism>
<reference evidence="14 15" key="1">
    <citation type="journal article" date="2014" name="PLoS Genet.">
        <title>Phylogenetically driven sequencing of extremely halophilic archaea reveals strategies for static and dynamic osmo-response.</title>
        <authorList>
            <person name="Becker E.A."/>
            <person name="Seitzer P.M."/>
            <person name="Tritt A."/>
            <person name="Larsen D."/>
            <person name="Krusor M."/>
            <person name="Yao A.I."/>
            <person name="Wu D."/>
            <person name="Madern D."/>
            <person name="Eisen J.A."/>
            <person name="Darling A.E."/>
            <person name="Facciotti M.T."/>
        </authorList>
    </citation>
    <scope>NUCLEOTIDE SEQUENCE [LARGE SCALE GENOMIC DNA]</scope>
    <source>
        <strain evidence="14 15">100A6</strain>
    </source>
</reference>
<keyword evidence="10 12" id="KW-0472">Membrane</keyword>
<dbReference type="PATRIC" id="fig|1132509.6.peg.1485"/>
<evidence type="ECO:0000313" key="14">
    <source>
        <dbReference type="EMBL" id="EMA39615.1"/>
    </source>
</evidence>
<keyword evidence="3" id="KW-0633">Potassium transport</keyword>
<feature type="transmembrane region" description="Helical" evidence="12">
    <location>
        <begin position="162"/>
        <end position="183"/>
    </location>
</feature>
<evidence type="ECO:0000256" key="12">
    <source>
        <dbReference type="SAM" id="Phobius"/>
    </source>
</evidence>
<keyword evidence="9" id="KW-0406">Ion transport</keyword>
<dbReference type="Proteomes" id="UP000011566">
    <property type="component" value="Unassembled WGS sequence"/>
</dbReference>
<keyword evidence="2" id="KW-0813">Transport</keyword>
<name>M0QTC7_9EURY</name>
<dbReference type="GO" id="GO:0008076">
    <property type="term" value="C:voltage-gated potassium channel complex"/>
    <property type="evidence" value="ECO:0007669"/>
    <property type="project" value="InterPro"/>
</dbReference>
<feature type="transmembrane region" description="Helical" evidence="12">
    <location>
        <begin position="104"/>
        <end position="130"/>
    </location>
</feature>
<evidence type="ECO:0000256" key="9">
    <source>
        <dbReference type="ARBA" id="ARBA00023065"/>
    </source>
</evidence>
<dbReference type="PANTHER" id="PTHR11537:SF254">
    <property type="entry name" value="POTASSIUM VOLTAGE-GATED CHANNEL PROTEIN SHAB"/>
    <property type="match status" value="1"/>
</dbReference>
<dbReference type="AlphaFoldDB" id="M0QTC7"/>
<sequence>MHDATDDPPPKHRIATLLATGEGGTPGQVVDWCVMALIVLNALLVMLETVGSLDAQYGHLFEAFAVFSIAAFTVEYVARVWAATAGETYTRPVLGRLRYMLRPYPLIDLLAIAPFYLAAALGNVDLLFIMRPIWLLRLARLTRYSTRMQTLERVIWAKREDLSIALSGATVLLVISSSLLYYAEHDAQPEAFSSIPAALWWGIATLTTVGYGDIVPVTPLGKALAGLTMIGGVAFFALPASILASGFLEDREETPTVCPHCGERLGARDPHRPPHHED</sequence>
<evidence type="ECO:0000313" key="15">
    <source>
        <dbReference type="Proteomes" id="UP000011566"/>
    </source>
</evidence>